<evidence type="ECO:0008006" key="3">
    <source>
        <dbReference type="Google" id="ProtNLM"/>
    </source>
</evidence>
<accession>A0A6G4U004</accession>
<evidence type="ECO:0000313" key="1">
    <source>
        <dbReference type="EMBL" id="NGN64708.1"/>
    </source>
</evidence>
<protein>
    <recommendedName>
        <fullName evidence="3">Tat pathway signal sequence domain protein</fullName>
    </recommendedName>
</protein>
<gene>
    <name evidence="1" type="ORF">G5C51_12450</name>
</gene>
<dbReference type="AlphaFoldDB" id="A0A6G4U004"/>
<dbReference type="EMBL" id="JAAKZV010000041">
    <property type="protein sequence ID" value="NGN64708.1"/>
    <property type="molecule type" value="Genomic_DNA"/>
</dbReference>
<organism evidence="1 2">
    <name type="scientific">Streptomyces coryli</name>
    <dbReference type="NCBI Taxonomy" id="1128680"/>
    <lineage>
        <taxon>Bacteria</taxon>
        <taxon>Bacillati</taxon>
        <taxon>Actinomycetota</taxon>
        <taxon>Actinomycetes</taxon>
        <taxon>Kitasatosporales</taxon>
        <taxon>Streptomycetaceae</taxon>
        <taxon>Streptomyces</taxon>
    </lineage>
</organism>
<keyword evidence="2" id="KW-1185">Reference proteome</keyword>
<proteinExistence type="predicted"/>
<name>A0A6G4U004_9ACTN</name>
<sequence>MDAPPEPEVLGHDEPRLTDRWTALPDRTRRSVIITAGLLLLAGLTGYGLATRPATPVPTVPTESLMPYPLQSTELHYVEIDGPISGQKVFHVRLTAESSTGAALTHVTQGYDGLHLKAGPPLPIKLPPGQKVKFTVTFEVEQCAGVPLNASMAFLDVTLRNTRAIQVYSAILGDRYATDLSAALRALCEHPKRAASPGT</sequence>
<evidence type="ECO:0000313" key="2">
    <source>
        <dbReference type="Proteomes" id="UP000481583"/>
    </source>
</evidence>
<reference evidence="1 2" key="1">
    <citation type="submission" date="2020-02" db="EMBL/GenBank/DDBJ databases">
        <title>Whole-genome analyses of novel actinobacteria.</title>
        <authorList>
            <person name="Sahin N."/>
        </authorList>
    </citation>
    <scope>NUCLEOTIDE SEQUENCE [LARGE SCALE GENOMIC DNA]</scope>
    <source>
        <strain evidence="1 2">A7024</strain>
    </source>
</reference>
<comment type="caution">
    <text evidence="1">The sequence shown here is derived from an EMBL/GenBank/DDBJ whole genome shotgun (WGS) entry which is preliminary data.</text>
</comment>
<dbReference type="RefSeq" id="WP_165236454.1">
    <property type="nucleotide sequence ID" value="NZ_JAAKZV010000041.1"/>
</dbReference>
<dbReference type="Proteomes" id="UP000481583">
    <property type="component" value="Unassembled WGS sequence"/>
</dbReference>